<dbReference type="CDD" id="cd00801">
    <property type="entry name" value="INT_P4_C"/>
    <property type="match status" value="1"/>
</dbReference>
<dbReference type="InterPro" id="IPR053876">
    <property type="entry name" value="Phage_int_M"/>
</dbReference>
<organism evidence="6 7">
    <name type="scientific">Escherichia coli O157:H7</name>
    <dbReference type="NCBI Taxonomy" id="83334"/>
    <lineage>
        <taxon>Bacteria</taxon>
        <taxon>Pseudomonadati</taxon>
        <taxon>Pseudomonadota</taxon>
        <taxon>Gammaproteobacteria</taxon>
        <taxon>Enterobacterales</taxon>
        <taxon>Enterobacteriaceae</taxon>
        <taxon>Escherichia</taxon>
    </lineage>
</organism>
<reference evidence="6 7" key="1">
    <citation type="journal article" date="2001" name="Nature">
        <title>Genome sequence of enterohaemorrhagic Escherichia coli O157:H7.</title>
        <authorList>
            <person name="Perna N.T."/>
            <person name="Plunkett G.III."/>
            <person name="Burland V."/>
            <person name="Mau B."/>
            <person name="Glasner J.D."/>
            <person name="Rose D.J."/>
            <person name="Mayhew G.F."/>
            <person name="Evans P.S."/>
            <person name="Gregor J."/>
            <person name="Kirkpatrick H.A."/>
            <person name="Posfai G."/>
            <person name="Hackett J."/>
            <person name="Klink S."/>
            <person name="Boutin A."/>
            <person name="Shao Y."/>
            <person name="Miller L."/>
            <person name="Grotbeck E.J."/>
            <person name="Davis N.W."/>
            <person name="Lim A."/>
            <person name="Dimalanta E."/>
            <person name="Potamousis K."/>
            <person name="Apodaca J."/>
            <person name="Anantharaman T.S."/>
            <person name="Lin J."/>
            <person name="Yen G."/>
            <person name="Schwartz D.C."/>
            <person name="Welch R.A."/>
            <person name="Blattner F.R."/>
        </authorList>
    </citation>
    <scope>NUCLEOTIDE SEQUENCE [LARGE SCALE GENOMIC DNA]</scope>
    <source>
        <strain evidence="7">O157:H7 / EDL933 / ATCC 700927 / EHEC</strain>
    </source>
</reference>
<evidence type="ECO:0000256" key="3">
    <source>
        <dbReference type="ARBA" id="ARBA00023125"/>
    </source>
</evidence>
<dbReference type="PIR" id="A90665">
    <property type="entry name" value="A90665"/>
</dbReference>
<evidence type="ECO:0000256" key="4">
    <source>
        <dbReference type="ARBA" id="ARBA00023172"/>
    </source>
</evidence>
<dbReference type="Gene3D" id="3.30.160.390">
    <property type="entry name" value="Integrase, DNA-binding domain"/>
    <property type="match status" value="1"/>
</dbReference>
<keyword evidence="2" id="KW-0229">DNA integration</keyword>
<dbReference type="Pfam" id="PF00589">
    <property type="entry name" value="Phage_integrase"/>
    <property type="match status" value="1"/>
</dbReference>
<dbReference type="GO" id="GO:0006310">
    <property type="term" value="P:DNA recombination"/>
    <property type="evidence" value="ECO:0007669"/>
    <property type="project" value="UniProtKB-KW"/>
</dbReference>
<name>Q8X7K7_ECO57</name>
<feature type="domain" description="Tyr recombinase" evidence="5">
    <location>
        <begin position="219"/>
        <end position="397"/>
    </location>
</feature>
<dbReference type="InterPro" id="IPR038488">
    <property type="entry name" value="Integrase_DNA-bd_sf"/>
</dbReference>
<evidence type="ECO:0000313" key="7">
    <source>
        <dbReference type="Proteomes" id="UP000002519"/>
    </source>
</evidence>
<dbReference type="GO" id="GO:0003677">
    <property type="term" value="F:DNA binding"/>
    <property type="evidence" value="ECO:0007669"/>
    <property type="project" value="UniProtKB-KW"/>
</dbReference>
<gene>
    <name evidence="6" type="ordered locus">Z0324</name>
</gene>
<dbReference type="KEGG" id="ece:Z0324"/>
<dbReference type="Pfam" id="PF22022">
    <property type="entry name" value="Phage_int_M"/>
    <property type="match status" value="1"/>
</dbReference>
<dbReference type="EMBL" id="AE005174">
    <property type="protein sequence ID" value="AAG54584.1"/>
    <property type="molecule type" value="Genomic_DNA"/>
</dbReference>
<dbReference type="InterPro" id="IPR002104">
    <property type="entry name" value="Integrase_catalytic"/>
</dbReference>
<accession>Q8X7K7</accession>
<dbReference type="InterPro" id="IPR025166">
    <property type="entry name" value="Integrase_DNA_bind_dom"/>
</dbReference>
<protein>
    <submittedName>
        <fullName evidence="6">Integrase protein for prophage CP-933I</fullName>
    </submittedName>
</protein>
<evidence type="ECO:0000256" key="1">
    <source>
        <dbReference type="ARBA" id="ARBA00008857"/>
    </source>
</evidence>
<dbReference type="Gene3D" id="1.10.150.130">
    <property type="match status" value="1"/>
</dbReference>
<dbReference type="InterPro" id="IPR011010">
    <property type="entry name" value="DNA_brk_join_enz"/>
</dbReference>
<dbReference type="SUPFAM" id="SSF56349">
    <property type="entry name" value="DNA breaking-rejoining enzymes"/>
    <property type="match status" value="1"/>
</dbReference>
<dbReference type="InterPro" id="IPR050808">
    <property type="entry name" value="Phage_Integrase"/>
</dbReference>
<dbReference type="Pfam" id="PF13356">
    <property type="entry name" value="Arm-DNA-bind_3"/>
    <property type="match status" value="1"/>
</dbReference>
<dbReference type="PROSITE" id="PS51898">
    <property type="entry name" value="TYR_RECOMBINASE"/>
    <property type="match status" value="1"/>
</dbReference>
<dbReference type="AlphaFoldDB" id="Q8X7K7"/>
<evidence type="ECO:0000256" key="2">
    <source>
        <dbReference type="ARBA" id="ARBA00022908"/>
    </source>
</evidence>
<dbReference type="GO" id="GO:0015074">
    <property type="term" value="P:DNA integration"/>
    <property type="evidence" value="ECO:0007669"/>
    <property type="project" value="UniProtKB-KW"/>
</dbReference>
<sequence length="410" mass="46902">MCIGLCICSCSVWIPIHMPLNDMQIRRAKPEAKAYTFGDGLGLSLLIEPNGSKSWRFRYRYAGKPKMISLGVYPTITLADARSRRDEARKLVAEGKNPSEVRKEQKLAMQTESENAFEKIAREWHQLKSAKWSAGYASDIMEAFKNDIFPYVGTRPVGEIKPLELLNVLRKIEKRGALEKMRKVRQRCSEVFRYAIATGRAEYNPAADLSSALEVHQSNHFPFLKADEIPDFLRALEGYSGSKLVQIATKLLMITGVRTIELRAALWQEFDLDNAIWEIPAERMKMRRPHLVPLSSQAVDLLNELKIMTGNYRYVFPGRNDPNRPMSEASINQAIKRIGYGGKVTGHGFRHTLSTILHEQGFESAWIEIQLAHVDKNSIRGTYNHAQYFSGRKSMMDWYSNLIFERLKRS</sequence>
<proteinExistence type="inferred from homology"/>
<dbReference type="PANTHER" id="PTHR30629:SF2">
    <property type="entry name" value="PROPHAGE INTEGRASE INTS-RELATED"/>
    <property type="match status" value="1"/>
</dbReference>
<dbReference type="PIR" id="D85515">
    <property type="entry name" value="D85515"/>
</dbReference>
<dbReference type="InterPro" id="IPR013762">
    <property type="entry name" value="Integrase-like_cat_sf"/>
</dbReference>
<evidence type="ECO:0000259" key="5">
    <source>
        <dbReference type="PROSITE" id="PS51898"/>
    </source>
</evidence>
<comment type="similarity">
    <text evidence="1">Belongs to the 'phage' integrase family.</text>
</comment>
<dbReference type="Gene3D" id="1.10.443.10">
    <property type="entry name" value="Intergrase catalytic core"/>
    <property type="match status" value="1"/>
</dbReference>
<dbReference type="InterPro" id="IPR010998">
    <property type="entry name" value="Integrase_recombinase_N"/>
</dbReference>
<keyword evidence="3" id="KW-0238">DNA-binding</keyword>
<evidence type="ECO:0000313" key="6">
    <source>
        <dbReference type="EMBL" id="AAG54584.1"/>
    </source>
</evidence>
<keyword evidence="4" id="KW-0233">DNA recombination</keyword>
<dbReference type="Proteomes" id="UP000002519">
    <property type="component" value="Chromosome"/>
</dbReference>
<dbReference type="PANTHER" id="PTHR30629">
    <property type="entry name" value="PROPHAGE INTEGRASE"/>
    <property type="match status" value="1"/>
</dbReference>